<evidence type="ECO:0000256" key="5">
    <source>
        <dbReference type="ARBA" id="ARBA00010617"/>
    </source>
</evidence>
<sequence length="1251" mass="144162">SSAHTLQNRIRQVLDVYSLFEKIIQNKLEKKNLSKMWMLIFQVSGVLFLLYLYMVWNFQYWKNRNVPSIKSYPIFGSFPKSFTQTLNFAYEQLAMYKEYRTKSPYVGVMSGRTPQLLLLDNTLIKDVLVKDFKNFHDNEVATFTNKESDPIFSRNPFMLNGDEWKEKRAEITPAFTSSKLKAMYPLIDDVCKKMTKFLHQQNEKELPDGFDAKELAAKYTTDVVASCIYGVESKVFSDEESIIRKMGSSIFDLKPKMLFYFILIQTFPFIQKIYQMSVVPKQVESFFINLMDDAIKLREEQKIERDDYLNYLLQLRKKKNLPNIDLVAHTITFFLDGFETSSIVIAHMFYHLAANKSVQDKLRQEINENVGKDGRIDLDVLNELEYLDQVFHETLRINPPVGMSSKVCTVATELRDYEGNILPYRTKSPYVGVMSGRTPQLLLLDNSLIKDVLVKDFKNFHDNEVSSFTNKETDPIFSRNPFMLNGDEWKEKRAEITPAFTNIKLKAMYPLIDDVCKKMTKFLHQQNEKELPDGFDAKELAAKFTTDVVASCIYGVDSKAFSDEESMIRKMGSSIFQPRLKMIIYFILIQAFPFIQKIYQMPIVSKNVESFFINLMEDAIKLREEQKIERDDYLNYLLQLKKKKNLPNIDVVAHTITFFLDGFETSSIVIAHILYHLGGNKSVQDKLRQEINENVGKDGRMDFEVLSELEYLNQVFHETLRINPPAGVSSKICTVATELRDYEGNILPVEKGMVVQIPTYCIHHDERFYPEPEKFDPDRFSAANGGLKTYRDKGVFLGFLDGPRMCLGMRFALTQSKAAVAEILRNFEVTVNTKTQEPLVLDPKAFLLLPIGGLWINLKALEYRTKSPYVGVMSGRTPQLLLLDNSLVKDVLVKDFKNFHDNEVASLLKAMYPLIDDVCKKMTKFVHRQLAAKFTTDVVASCIYGVDSKAFSDEESIIRKMGAAMFAPQPTFIIYFLLVQIFPFIQKIYRMPFVAKKVESFFEQLMEDAIKLREEQKIERDDYLNYLLQLRKKKNLPNIDVVAHTITFFLDGFETSSIVIAHILYHLGANKSVQDKLRQEINENVGKDGRIDLDVLNEMEYLDQVFHETLRINPPAGMSSKVCTVATELRDYEGNILPIEKGIVVQIPVYCIHHDERFYPEPEKFDPDRFSAANGGLKTYRDKGVFLGFLDGPRMCLGMRFALTQSKAAVAEILRNFEVTVSPKTQEPLVLDPKAFLLLPIGGLWINLKAL</sequence>
<dbReference type="AlphaFoldDB" id="A0A9Q0RXT1"/>
<evidence type="ECO:0000256" key="3">
    <source>
        <dbReference type="ARBA" id="ARBA00004174"/>
    </source>
</evidence>
<comment type="similarity">
    <text evidence="5">Belongs to the cytochrome P450 family.</text>
</comment>
<dbReference type="GO" id="GO:0020037">
    <property type="term" value="F:heme binding"/>
    <property type="evidence" value="ECO:0007669"/>
    <property type="project" value="InterPro"/>
</dbReference>
<keyword evidence="12" id="KW-0503">Monooxygenase</keyword>
<keyword evidence="9" id="KW-0492">Microsome</keyword>
<dbReference type="GO" id="GO:0005506">
    <property type="term" value="F:iron ion binding"/>
    <property type="evidence" value="ECO:0007669"/>
    <property type="project" value="InterPro"/>
</dbReference>
<evidence type="ECO:0000256" key="14">
    <source>
        <dbReference type="PIRSR" id="PIRSR602401-1"/>
    </source>
</evidence>
<evidence type="ECO:0000256" key="9">
    <source>
        <dbReference type="ARBA" id="ARBA00022848"/>
    </source>
</evidence>
<dbReference type="EMBL" id="WJQU01000003">
    <property type="protein sequence ID" value="KAJ6638130.1"/>
    <property type="molecule type" value="Genomic_DNA"/>
</dbReference>
<evidence type="ECO:0000256" key="10">
    <source>
        <dbReference type="ARBA" id="ARBA00023002"/>
    </source>
</evidence>
<keyword evidence="17" id="KW-1185">Reference proteome</keyword>
<evidence type="ECO:0000313" key="16">
    <source>
        <dbReference type="EMBL" id="KAJ6638130.1"/>
    </source>
</evidence>
<dbReference type="InterPro" id="IPR002401">
    <property type="entry name" value="Cyt_P450_E_grp-I"/>
</dbReference>
<proteinExistence type="inferred from homology"/>
<keyword evidence="13 15" id="KW-0472">Membrane</keyword>
<dbReference type="SUPFAM" id="SSF48264">
    <property type="entry name" value="Cytochrome P450"/>
    <property type="match status" value="3"/>
</dbReference>
<evidence type="ECO:0000256" key="1">
    <source>
        <dbReference type="ARBA" id="ARBA00001971"/>
    </source>
</evidence>
<keyword evidence="6 14" id="KW-0349">Heme</keyword>
<dbReference type="Pfam" id="PF00067">
    <property type="entry name" value="p450"/>
    <property type="match status" value="3"/>
</dbReference>
<reference evidence="16" key="1">
    <citation type="submission" date="2022-07" db="EMBL/GenBank/DDBJ databases">
        <authorList>
            <person name="Trinca V."/>
            <person name="Uliana J.V.C."/>
            <person name="Torres T.T."/>
            <person name="Ward R.J."/>
            <person name="Monesi N."/>
        </authorList>
    </citation>
    <scope>NUCLEOTIDE SEQUENCE</scope>
    <source>
        <strain evidence="16">HSMRA1968</strain>
        <tissue evidence="16">Whole embryos</tissue>
    </source>
</reference>
<feature type="non-terminal residue" evidence="16">
    <location>
        <position position="1"/>
    </location>
</feature>
<dbReference type="GO" id="GO:0016705">
    <property type="term" value="F:oxidoreductase activity, acting on paired donors, with incorporation or reduction of molecular oxygen"/>
    <property type="evidence" value="ECO:0007669"/>
    <property type="project" value="InterPro"/>
</dbReference>
<organism evidence="16 17">
    <name type="scientific">Pseudolycoriella hygida</name>
    <dbReference type="NCBI Taxonomy" id="35572"/>
    <lineage>
        <taxon>Eukaryota</taxon>
        <taxon>Metazoa</taxon>
        <taxon>Ecdysozoa</taxon>
        <taxon>Arthropoda</taxon>
        <taxon>Hexapoda</taxon>
        <taxon>Insecta</taxon>
        <taxon>Pterygota</taxon>
        <taxon>Neoptera</taxon>
        <taxon>Endopterygota</taxon>
        <taxon>Diptera</taxon>
        <taxon>Nematocera</taxon>
        <taxon>Sciaroidea</taxon>
        <taxon>Sciaridae</taxon>
        <taxon>Pseudolycoriella</taxon>
    </lineage>
</organism>
<dbReference type="GO" id="GO:0005789">
    <property type="term" value="C:endoplasmic reticulum membrane"/>
    <property type="evidence" value="ECO:0007669"/>
    <property type="project" value="UniProtKB-SubCell"/>
</dbReference>
<evidence type="ECO:0000256" key="12">
    <source>
        <dbReference type="ARBA" id="ARBA00023033"/>
    </source>
</evidence>
<dbReference type="OrthoDB" id="2789670at2759"/>
<dbReference type="GO" id="GO:0004497">
    <property type="term" value="F:monooxygenase activity"/>
    <property type="evidence" value="ECO:0007669"/>
    <property type="project" value="UniProtKB-KW"/>
</dbReference>
<dbReference type="CDD" id="cd11056">
    <property type="entry name" value="CYP6-like"/>
    <property type="match status" value="3"/>
</dbReference>
<evidence type="ECO:0000256" key="13">
    <source>
        <dbReference type="ARBA" id="ARBA00023136"/>
    </source>
</evidence>
<dbReference type="PANTHER" id="PTHR24292:SF84">
    <property type="entry name" value="CYTOCHROME P450 28A5-RELATED"/>
    <property type="match status" value="1"/>
</dbReference>
<evidence type="ECO:0000256" key="2">
    <source>
        <dbReference type="ARBA" id="ARBA00003690"/>
    </source>
</evidence>
<dbReference type="Proteomes" id="UP001151699">
    <property type="component" value="Chromosome X"/>
</dbReference>
<accession>A0A9Q0RXT1</accession>
<feature type="transmembrane region" description="Helical" evidence="15">
    <location>
        <begin position="36"/>
        <end position="56"/>
    </location>
</feature>
<evidence type="ECO:0000256" key="4">
    <source>
        <dbReference type="ARBA" id="ARBA00004406"/>
    </source>
</evidence>
<dbReference type="InterPro" id="IPR036396">
    <property type="entry name" value="Cyt_P450_sf"/>
</dbReference>
<dbReference type="FunFam" id="1.10.630.10:FF:000182">
    <property type="entry name" value="Cytochrome P450 3A4"/>
    <property type="match status" value="1"/>
</dbReference>
<keyword evidence="8" id="KW-0256">Endoplasmic reticulum</keyword>
<keyword evidence="11 14" id="KW-0408">Iron</keyword>
<comment type="function">
    <text evidence="2">May be involved in the metabolism of insect hormones and in the breakdown of synthetic insecticides.</text>
</comment>
<comment type="caution">
    <text evidence="16">The sequence shown here is derived from an EMBL/GenBank/DDBJ whole genome shotgun (WGS) entry which is preliminary data.</text>
</comment>
<evidence type="ECO:0000313" key="17">
    <source>
        <dbReference type="Proteomes" id="UP001151699"/>
    </source>
</evidence>
<evidence type="ECO:0000256" key="6">
    <source>
        <dbReference type="ARBA" id="ARBA00022617"/>
    </source>
</evidence>
<dbReference type="Gene3D" id="1.10.630.10">
    <property type="entry name" value="Cytochrome P450"/>
    <property type="match status" value="3"/>
</dbReference>
<keyword evidence="15" id="KW-1133">Transmembrane helix</keyword>
<dbReference type="PANTHER" id="PTHR24292">
    <property type="entry name" value="CYTOCHROME P450"/>
    <property type="match status" value="1"/>
</dbReference>
<keyword evidence="7 14" id="KW-0479">Metal-binding</keyword>
<comment type="subcellular location">
    <subcellularLocation>
        <location evidence="4">Endoplasmic reticulum membrane</location>
        <topology evidence="4">Peripheral membrane protein</topology>
    </subcellularLocation>
    <subcellularLocation>
        <location evidence="3">Microsome membrane</location>
        <topology evidence="3">Peripheral membrane protein</topology>
    </subcellularLocation>
</comment>
<keyword evidence="10" id="KW-0560">Oxidoreductase</keyword>
<evidence type="ECO:0000256" key="7">
    <source>
        <dbReference type="ARBA" id="ARBA00022723"/>
    </source>
</evidence>
<evidence type="ECO:0000256" key="15">
    <source>
        <dbReference type="SAM" id="Phobius"/>
    </source>
</evidence>
<name>A0A9Q0RXT1_9DIPT</name>
<protein>
    <submittedName>
        <fullName evidence="16">Cytochrome P450 28a5</fullName>
    </submittedName>
</protein>
<keyword evidence="15" id="KW-0812">Transmembrane</keyword>
<evidence type="ECO:0000256" key="11">
    <source>
        <dbReference type="ARBA" id="ARBA00023004"/>
    </source>
</evidence>
<feature type="binding site" description="axial binding residue" evidence="14">
    <location>
        <position position="806"/>
    </location>
    <ligand>
        <name>heme</name>
        <dbReference type="ChEBI" id="CHEBI:30413"/>
    </ligand>
    <ligandPart>
        <name>Fe</name>
        <dbReference type="ChEBI" id="CHEBI:18248"/>
    </ligandPart>
</feature>
<comment type="cofactor">
    <cofactor evidence="1 14">
        <name>heme</name>
        <dbReference type="ChEBI" id="CHEBI:30413"/>
    </cofactor>
</comment>
<dbReference type="PRINTS" id="PR00463">
    <property type="entry name" value="EP450I"/>
</dbReference>
<evidence type="ECO:0000256" key="8">
    <source>
        <dbReference type="ARBA" id="ARBA00022824"/>
    </source>
</evidence>
<dbReference type="InterPro" id="IPR001128">
    <property type="entry name" value="Cyt_P450"/>
</dbReference>
<dbReference type="InterPro" id="IPR050476">
    <property type="entry name" value="Insect_CytP450_Detox"/>
</dbReference>
<gene>
    <name evidence="16" type="primary">Cyp28a5_3</name>
    <name evidence="16" type="ORF">Bhyg_10863</name>
</gene>